<dbReference type="PANTHER" id="PTHR45674:SF4">
    <property type="entry name" value="DNA LIGASE 1"/>
    <property type="match status" value="1"/>
</dbReference>
<dbReference type="GO" id="GO:0003910">
    <property type="term" value="F:DNA ligase (ATP) activity"/>
    <property type="evidence" value="ECO:0007669"/>
    <property type="project" value="InterPro"/>
</dbReference>
<dbReference type="GO" id="GO:0005524">
    <property type="term" value="F:ATP binding"/>
    <property type="evidence" value="ECO:0007669"/>
    <property type="project" value="InterPro"/>
</dbReference>
<dbReference type="GO" id="GO:0006310">
    <property type="term" value="P:DNA recombination"/>
    <property type="evidence" value="ECO:0007669"/>
    <property type="project" value="InterPro"/>
</dbReference>
<dbReference type="GO" id="GO:0006273">
    <property type="term" value="P:lagging strand elongation"/>
    <property type="evidence" value="ECO:0007669"/>
    <property type="project" value="TreeGrafter"/>
</dbReference>
<organism evidence="4">
    <name type="scientific">candidate division WOR-3 bacterium</name>
    <dbReference type="NCBI Taxonomy" id="2052148"/>
    <lineage>
        <taxon>Bacteria</taxon>
        <taxon>Bacteria division WOR-3</taxon>
    </lineage>
</organism>
<evidence type="ECO:0000256" key="1">
    <source>
        <dbReference type="ARBA" id="ARBA00007572"/>
    </source>
</evidence>
<protein>
    <recommendedName>
        <fullName evidence="3">ATP-dependent DNA ligase family profile domain-containing protein</fullName>
    </recommendedName>
</protein>
<proteinExistence type="inferred from homology"/>
<dbReference type="PROSITE" id="PS50160">
    <property type="entry name" value="DNA_LIGASE_A3"/>
    <property type="match status" value="1"/>
</dbReference>
<reference evidence="4" key="1">
    <citation type="journal article" date="2020" name="mSystems">
        <title>Genome- and Community-Level Interaction Insights into Carbon Utilization and Element Cycling Functions of Hydrothermarchaeota in Hydrothermal Sediment.</title>
        <authorList>
            <person name="Zhou Z."/>
            <person name="Liu Y."/>
            <person name="Xu W."/>
            <person name="Pan J."/>
            <person name="Luo Z.H."/>
            <person name="Li M."/>
        </authorList>
    </citation>
    <scope>NUCLEOTIDE SEQUENCE [LARGE SCALE GENOMIC DNA]</scope>
    <source>
        <strain evidence="4">SpSt-697</strain>
    </source>
</reference>
<comment type="caution">
    <text evidence="4">The sequence shown here is derived from an EMBL/GenBank/DDBJ whole genome shotgun (WGS) entry which is preliminary data.</text>
</comment>
<feature type="domain" description="ATP-dependent DNA ligase family profile" evidence="3">
    <location>
        <begin position="106"/>
        <end position="192"/>
    </location>
</feature>
<dbReference type="InterPro" id="IPR012310">
    <property type="entry name" value="DNA_ligase_ATP-dep_cent"/>
</dbReference>
<dbReference type="Pfam" id="PF01068">
    <property type="entry name" value="DNA_ligase_A_M"/>
    <property type="match status" value="1"/>
</dbReference>
<dbReference type="InterPro" id="IPR050191">
    <property type="entry name" value="ATP-dep_DNA_ligase"/>
</dbReference>
<dbReference type="SUPFAM" id="SSF56091">
    <property type="entry name" value="DNA ligase/mRNA capping enzyme, catalytic domain"/>
    <property type="match status" value="1"/>
</dbReference>
<evidence type="ECO:0000313" key="4">
    <source>
        <dbReference type="EMBL" id="HGK64044.1"/>
    </source>
</evidence>
<dbReference type="PANTHER" id="PTHR45674">
    <property type="entry name" value="DNA LIGASE 1/3 FAMILY MEMBER"/>
    <property type="match status" value="1"/>
</dbReference>
<keyword evidence="2" id="KW-0436">Ligase</keyword>
<dbReference type="GO" id="GO:0006281">
    <property type="term" value="P:DNA repair"/>
    <property type="evidence" value="ECO:0007669"/>
    <property type="project" value="InterPro"/>
</dbReference>
<evidence type="ECO:0000259" key="3">
    <source>
        <dbReference type="PROSITE" id="PS50160"/>
    </source>
</evidence>
<dbReference type="Gene3D" id="3.30.470.30">
    <property type="entry name" value="DNA ligase/mRNA capping enzyme"/>
    <property type="match status" value="1"/>
</dbReference>
<evidence type="ECO:0000256" key="2">
    <source>
        <dbReference type="ARBA" id="ARBA00022598"/>
    </source>
</evidence>
<dbReference type="EMBL" id="DTDR01000133">
    <property type="protein sequence ID" value="HGK64044.1"/>
    <property type="molecule type" value="Genomic_DNA"/>
</dbReference>
<dbReference type="AlphaFoldDB" id="A0A7V3ZWB4"/>
<sequence length="192" mass="22716">MELTGPVWLMQPIPYFGEELVLEEWLYEPKIDGWRLQIIKYPNGKVEFWGRRLEKKPNWTEKLAYLTKYLKKLEKGTLLDCELYTNEGRNKIPSLFTKNFTCQPIIYVFDIIFYQNRFVGNLPLKERKELLKTLPLEKPFYLILGKELKDIKLAYEEAIRGGNEGIIIKKLSSSYQISSDGPMATENWRKIK</sequence>
<comment type="similarity">
    <text evidence="1">Belongs to the ATP-dependent DNA ligase family.</text>
</comment>
<accession>A0A7V3ZWB4</accession>
<name>A0A7V3ZWB4_UNCW3</name>
<gene>
    <name evidence="4" type="ORF">ENU74_05595</name>
</gene>